<dbReference type="Gene3D" id="2.30.29.30">
    <property type="entry name" value="Pleckstrin-homology domain (PH domain)/Phosphotyrosine-binding domain (PTB)"/>
    <property type="match status" value="1"/>
</dbReference>
<dbReference type="GO" id="GO:0000915">
    <property type="term" value="P:actomyosin contractile ring assembly"/>
    <property type="evidence" value="ECO:0007669"/>
    <property type="project" value="TreeGrafter"/>
</dbReference>
<dbReference type="InterPro" id="IPR001849">
    <property type="entry name" value="PH_domain"/>
</dbReference>
<dbReference type="KEGG" id="soy:115881217"/>
<proteinExistence type="predicted"/>
<dbReference type="OrthoDB" id="5915976at2759"/>
<dbReference type="GO" id="GO:0031106">
    <property type="term" value="P:septin ring organization"/>
    <property type="evidence" value="ECO:0007669"/>
    <property type="project" value="TreeGrafter"/>
</dbReference>
<dbReference type="PROSITE" id="PS50003">
    <property type="entry name" value="PH_DOMAIN"/>
    <property type="match status" value="1"/>
</dbReference>
<keyword evidence="2" id="KW-1185">Reference proteome</keyword>
<dbReference type="GeneID" id="115881217"/>
<dbReference type="RefSeq" id="XP_030754493.1">
    <property type="nucleotide sequence ID" value="XM_030898633.1"/>
</dbReference>
<protein>
    <submittedName>
        <fullName evidence="3">Anillin-like</fullName>
    </submittedName>
</protein>
<dbReference type="PANTHER" id="PTHR21538">
    <property type="entry name" value="ANILLIN/RHOTEKIN RTKN"/>
    <property type="match status" value="1"/>
</dbReference>
<feature type="domain" description="PH" evidence="1">
    <location>
        <begin position="477"/>
        <end position="582"/>
    </location>
</feature>
<dbReference type="Pfam" id="PF00169">
    <property type="entry name" value="PH"/>
    <property type="match status" value="1"/>
</dbReference>
<gene>
    <name evidence="3" type="primary">LOC115881217</name>
</gene>
<dbReference type="GO" id="GO:0005826">
    <property type="term" value="C:actomyosin contractile ring"/>
    <property type="evidence" value="ECO:0007669"/>
    <property type="project" value="TreeGrafter"/>
</dbReference>
<dbReference type="InterPro" id="IPR051364">
    <property type="entry name" value="Cytokinesis/Rho-signaling"/>
</dbReference>
<dbReference type="InterPro" id="IPR011993">
    <property type="entry name" value="PH-like_dom_sf"/>
</dbReference>
<dbReference type="GO" id="GO:0000281">
    <property type="term" value="P:mitotic cytokinesis"/>
    <property type="evidence" value="ECO:0007669"/>
    <property type="project" value="TreeGrafter"/>
</dbReference>
<dbReference type="SMART" id="SM00233">
    <property type="entry name" value="PH"/>
    <property type="match status" value="1"/>
</dbReference>
<organism evidence="2 3">
    <name type="scientific">Sitophilus oryzae</name>
    <name type="common">Rice weevil</name>
    <name type="synonym">Curculio oryzae</name>
    <dbReference type="NCBI Taxonomy" id="7048"/>
    <lineage>
        <taxon>Eukaryota</taxon>
        <taxon>Metazoa</taxon>
        <taxon>Ecdysozoa</taxon>
        <taxon>Arthropoda</taxon>
        <taxon>Hexapoda</taxon>
        <taxon>Insecta</taxon>
        <taxon>Pterygota</taxon>
        <taxon>Neoptera</taxon>
        <taxon>Endopterygota</taxon>
        <taxon>Coleoptera</taxon>
        <taxon>Polyphaga</taxon>
        <taxon>Cucujiformia</taxon>
        <taxon>Curculionidae</taxon>
        <taxon>Dryophthorinae</taxon>
        <taxon>Sitophilus</taxon>
    </lineage>
</organism>
<dbReference type="SUPFAM" id="SSF50729">
    <property type="entry name" value="PH domain-like"/>
    <property type="match status" value="1"/>
</dbReference>
<dbReference type="Proteomes" id="UP000504635">
    <property type="component" value="Unplaced"/>
</dbReference>
<dbReference type="InParanoid" id="A0A6J2XSK6"/>
<dbReference type="PANTHER" id="PTHR21538:SF23">
    <property type="entry name" value="ANILLIN"/>
    <property type="match status" value="1"/>
</dbReference>
<evidence type="ECO:0000259" key="1">
    <source>
        <dbReference type="PROSITE" id="PS50003"/>
    </source>
</evidence>
<accession>A0A6J2XSK6</accession>
<evidence type="ECO:0000313" key="2">
    <source>
        <dbReference type="Proteomes" id="UP000504635"/>
    </source>
</evidence>
<evidence type="ECO:0000313" key="3">
    <source>
        <dbReference type="RefSeq" id="XP_030754493.1"/>
    </source>
</evidence>
<sequence>MLCKNKKVAEVFEKYEDRYNTLLRKLQKTHFTRVDKHYINVIEEMKRSFATKSNEDVPEFLSEESDDDMMYPRYDSDEGYGEINKTFDRSEHFVTASETEMVQSTNSFDQAEHFVTASETFSIQVESNDDTIGITYQPQPQYNKINEATIRYVSSIMTENEGNETQVSAYDEQKFLFVAIGDELKRGSTEDYVYPHTTSVNSNDISELISSTSSTMKLSETNPTEILKRVLQSTESLFGVFENNSGGSYERLTNVGEEAFYDNIRKNLKKRVYIEDNIANQLLGFLEFARSKIDNFIGSGAHFEAEKLLTVSNIRRQALLDLVVSPYSPTNHVRAQITIQNTRCIINSKNLIDNALVSNYLLVFSYKDTIYGTKFISPNKLGWIDFGGPFVFGNVPNTFEIKAKLFAIIFNPHSLKRSIKNFFLSRLPKLPMIRLIGETYIDLNNAINQKFTFKNLNSSKYRPNRLTASVAISIQWPEPLKAFLTMGSERPGKQVLWNRRWFVLEKSQLCYYTHPSDENYCSARATIDLSECTFCDEINKLYPNKRSLVLVLGHENPKKIYVTPDTEDELRIWQERINLVLKCLKNWNIEKL</sequence>
<name>A0A6J2XSK6_SITOR</name>
<reference evidence="3" key="1">
    <citation type="submission" date="2025-08" db="UniProtKB">
        <authorList>
            <consortium name="RefSeq"/>
        </authorList>
    </citation>
    <scope>IDENTIFICATION</scope>
    <source>
        <tissue evidence="3">Gonads</tissue>
    </source>
</reference>
<dbReference type="AlphaFoldDB" id="A0A6J2XSK6"/>